<evidence type="ECO:0000313" key="1">
    <source>
        <dbReference type="EMBL" id="CFQ51634.1"/>
    </source>
</evidence>
<dbReference type="Proteomes" id="UP000048841">
    <property type="component" value="Unassembled WGS sequence"/>
</dbReference>
<organism evidence="1 4">
    <name type="scientific">Yersinia enterocolitica</name>
    <dbReference type="NCBI Taxonomy" id="630"/>
    <lineage>
        <taxon>Bacteria</taxon>
        <taxon>Pseudomonadati</taxon>
        <taxon>Pseudomonadota</taxon>
        <taxon>Gammaproteobacteria</taxon>
        <taxon>Enterobacterales</taxon>
        <taxon>Yersiniaceae</taxon>
        <taxon>Yersinia</taxon>
    </lineage>
</organism>
<dbReference type="PATRIC" id="fig|630.30.peg.1562"/>
<reference evidence="1 4" key="1">
    <citation type="submission" date="2015-03" db="EMBL/GenBank/DDBJ databases">
        <authorList>
            <person name="Murphy D."/>
        </authorList>
    </citation>
    <scope>NUCLEOTIDE SEQUENCE [LARGE SCALE GENOMIC DNA]</scope>
    <source>
        <strain evidence="1 4">IP26249</strain>
    </source>
</reference>
<dbReference type="EMBL" id="CPXJ01000006">
    <property type="protein sequence ID" value="CND21616.1"/>
    <property type="molecule type" value="Genomic_DNA"/>
</dbReference>
<keyword evidence="3" id="KW-1185">Reference proteome</keyword>
<proteinExistence type="predicted"/>
<dbReference type="EMBL" id="CGBR01000001">
    <property type="protein sequence ID" value="CFQ51634.1"/>
    <property type="molecule type" value="Genomic_DNA"/>
</dbReference>
<reference evidence="2 3" key="2">
    <citation type="submission" date="2015-03" db="EMBL/GenBank/DDBJ databases">
        <authorList>
            <consortium name="Pathogen Informatics"/>
            <person name="Murphy D."/>
        </authorList>
    </citation>
    <scope>NUCLEOTIDE SEQUENCE [LARGE SCALE GENOMIC DNA]</scope>
    <source>
        <strain evidence="2 3">IP05342</strain>
    </source>
</reference>
<dbReference type="AlphaFoldDB" id="A0A0E1NKI0"/>
<sequence length="40" mass="4647">MAYFLLHNLLFCEHERIVQLLDYQNSAGTHQSALSKDNLL</sequence>
<evidence type="ECO:0000313" key="3">
    <source>
        <dbReference type="Proteomes" id="UP000041601"/>
    </source>
</evidence>
<evidence type="ECO:0000313" key="4">
    <source>
        <dbReference type="Proteomes" id="UP000048841"/>
    </source>
</evidence>
<dbReference type="KEGG" id="yet:CH48_2724"/>
<gene>
    <name evidence="1" type="ORF">ERS137941_00297</name>
    <name evidence="2" type="ORF">ERS137959_00611</name>
</gene>
<dbReference type="Proteomes" id="UP000041601">
    <property type="component" value="Unassembled WGS sequence"/>
</dbReference>
<accession>A0A0E1NKI0</accession>
<name>A0A0E1NKI0_YEREN</name>
<evidence type="ECO:0000313" key="2">
    <source>
        <dbReference type="EMBL" id="CND21616.1"/>
    </source>
</evidence>
<protein>
    <submittedName>
        <fullName evidence="1">Uncharacterized protein</fullName>
    </submittedName>
</protein>